<evidence type="ECO:0000256" key="1">
    <source>
        <dbReference type="SAM" id="MobiDB-lite"/>
    </source>
</evidence>
<reference evidence="2 3" key="1">
    <citation type="submission" date="2017-12" db="EMBL/GenBank/DDBJ databases">
        <title>Sequencing the genomes of 1000 Actinobacteria strains.</title>
        <authorList>
            <person name="Klenk H.-P."/>
        </authorList>
    </citation>
    <scope>NUCLEOTIDE SEQUENCE [LARGE SCALE GENOMIC DNA]</scope>
    <source>
        <strain evidence="2 3">DSM 44489</strain>
    </source>
</reference>
<dbReference type="Proteomes" id="UP000233766">
    <property type="component" value="Unassembled WGS sequence"/>
</dbReference>
<dbReference type="AlphaFoldDB" id="A0A2N3VKD6"/>
<sequence>MPRGPRRPLRGSPNRMSSTTALGDGWVVSPAEIDILEFAAVWAPYGGNDAEAFVQFGLTSEEFHRRLIRLLGSPAARTLTNSTVVTLRRQCLERLYRPTGGSAHPESRIRR</sequence>
<protein>
    <submittedName>
        <fullName evidence="2">Uncharacterized protein DUF3263</fullName>
    </submittedName>
</protein>
<name>A0A2N3VKD6_9NOCA</name>
<dbReference type="EMBL" id="PJMW01000002">
    <property type="protein sequence ID" value="PKV82081.1"/>
    <property type="molecule type" value="Genomic_DNA"/>
</dbReference>
<accession>A0A2N3VKD6</accession>
<gene>
    <name evidence="2" type="ORF">ATK86_6565</name>
</gene>
<comment type="caution">
    <text evidence="2">The sequence shown here is derived from an EMBL/GenBank/DDBJ whole genome shotgun (WGS) entry which is preliminary data.</text>
</comment>
<proteinExistence type="predicted"/>
<feature type="region of interest" description="Disordered" evidence="1">
    <location>
        <begin position="1"/>
        <end position="22"/>
    </location>
</feature>
<organism evidence="2 3">
    <name type="scientific">Nocardia fluminea</name>
    <dbReference type="NCBI Taxonomy" id="134984"/>
    <lineage>
        <taxon>Bacteria</taxon>
        <taxon>Bacillati</taxon>
        <taxon>Actinomycetota</taxon>
        <taxon>Actinomycetes</taxon>
        <taxon>Mycobacteriales</taxon>
        <taxon>Nocardiaceae</taxon>
        <taxon>Nocardia</taxon>
    </lineage>
</organism>
<keyword evidence="3" id="KW-1185">Reference proteome</keyword>
<evidence type="ECO:0000313" key="2">
    <source>
        <dbReference type="EMBL" id="PKV82081.1"/>
    </source>
</evidence>
<evidence type="ECO:0000313" key="3">
    <source>
        <dbReference type="Proteomes" id="UP000233766"/>
    </source>
</evidence>